<organism evidence="2 3">
    <name type="scientific">Colletotrichum orchidophilum</name>
    <dbReference type="NCBI Taxonomy" id="1209926"/>
    <lineage>
        <taxon>Eukaryota</taxon>
        <taxon>Fungi</taxon>
        <taxon>Dikarya</taxon>
        <taxon>Ascomycota</taxon>
        <taxon>Pezizomycotina</taxon>
        <taxon>Sordariomycetes</taxon>
        <taxon>Hypocreomycetidae</taxon>
        <taxon>Glomerellales</taxon>
        <taxon>Glomerellaceae</taxon>
        <taxon>Colletotrichum</taxon>
    </lineage>
</organism>
<dbReference type="Proteomes" id="UP000176998">
    <property type="component" value="Unassembled WGS sequence"/>
</dbReference>
<protein>
    <submittedName>
        <fullName evidence="2">Uncharacterized protein</fullName>
    </submittedName>
</protein>
<feature type="compositionally biased region" description="Basic and acidic residues" evidence="1">
    <location>
        <begin position="157"/>
        <end position="177"/>
    </location>
</feature>
<evidence type="ECO:0000256" key="1">
    <source>
        <dbReference type="SAM" id="MobiDB-lite"/>
    </source>
</evidence>
<proteinExistence type="predicted"/>
<reference evidence="2 3" key="1">
    <citation type="submission" date="2016-09" db="EMBL/GenBank/DDBJ databases">
        <authorList>
            <person name="Capua I."/>
            <person name="De Benedictis P."/>
            <person name="Joannis T."/>
            <person name="Lombin L.H."/>
            <person name="Cattoli G."/>
        </authorList>
    </citation>
    <scope>NUCLEOTIDE SEQUENCE [LARGE SCALE GENOMIC DNA]</scope>
    <source>
        <strain evidence="2 3">IMI 309357</strain>
    </source>
</reference>
<sequence length="177" mass="19442">MIEQGPGFNGEGFSCLVAPAVGSGGGMGDRMVAMVVMVERESVLPRVAFVDFPISGLRQDIWVTQDVDYARHGIADEPDSSNRQSRLAFKLNERSIDPACWENEELRESVHKDVGPVSPRRSTCRIKASPARDELGTAEFCFSDSSSASPPPTPNRESQDPGGRAREKHRIELRWAA</sequence>
<keyword evidence="3" id="KW-1185">Reference proteome</keyword>
<name>A0A1G4BH24_9PEZI</name>
<dbReference type="RefSeq" id="XP_022477769.1">
    <property type="nucleotide sequence ID" value="XM_022615592.1"/>
</dbReference>
<feature type="region of interest" description="Disordered" evidence="1">
    <location>
        <begin position="141"/>
        <end position="177"/>
    </location>
</feature>
<dbReference type="EMBL" id="MJBS01000025">
    <property type="protein sequence ID" value="OHF00626.1"/>
    <property type="molecule type" value="Genomic_DNA"/>
</dbReference>
<evidence type="ECO:0000313" key="2">
    <source>
        <dbReference type="EMBL" id="OHF00626.1"/>
    </source>
</evidence>
<dbReference type="GeneID" id="34557102"/>
<comment type="caution">
    <text evidence="2">The sequence shown here is derived from an EMBL/GenBank/DDBJ whole genome shotgun (WGS) entry which is preliminary data.</text>
</comment>
<accession>A0A1G4BH24</accession>
<evidence type="ECO:0000313" key="3">
    <source>
        <dbReference type="Proteomes" id="UP000176998"/>
    </source>
</evidence>
<dbReference type="AlphaFoldDB" id="A0A1G4BH24"/>
<gene>
    <name evidence="2" type="ORF">CORC01_03943</name>
</gene>